<comment type="caution">
    <text evidence="1">The sequence shown here is derived from an EMBL/GenBank/DDBJ whole genome shotgun (WGS) entry which is preliminary data.</text>
</comment>
<gene>
    <name evidence="1" type="ORF">PHMEG_00011937</name>
</gene>
<organism evidence="1 2">
    <name type="scientific">Phytophthora megakarya</name>
    <dbReference type="NCBI Taxonomy" id="4795"/>
    <lineage>
        <taxon>Eukaryota</taxon>
        <taxon>Sar</taxon>
        <taxon>Stramenopiles</taxon>
        <taxon>Oomycota</taxon>
        <taxon>Peronosporomycetes</taxon>
        <taxon>Peronosporales</taxon>
        <taxon>Peronosporaceae</taxon>
        <taxon>Phytophthora</taxon>
    </lineage>
</organism>
<accession>A0A225W9Y6</accession>
<dbReference type="AlphaFoldDB" id="A0A225W9Y6"/>
<sequence length="295" mass="34354">MKEFKKKNRNRTSDINSIPMWKTIALCRQTERQQAEDERNKLQSAVETQRFFIQQFRILLLQQLGQNPIYNQVVQHCTIEQKKDNVVFRAHVAELDANFSCSDDIFSANEMVQMGEKVNKAIAMNPDGTVKCIQYRGKEKYPFDFHRTCASVWEIFHLYSQQKDREAYTEVANPDNTYAFKFRVTRQLAKDTSVSLLVRLVIRRYTLNNQMVMVWRTFTEGEGIFSGMHCSESGWTRVRPCETGTAMEMYIKLVPMSFPATTARFQEAVSMLRKIGQDHETSIHNGMKSLSLDEN</sequence>
<name>A0A225W9Y6_9STRA</name>
<reference evidence="2" key="1">
    <citation type="submission" date="2017-03" db="EMBL/GenBank/DDBJ databases">
        <title>Phytopthora megakarya and P. palmivora, two closely related causual agents of cacao black pod achieved similar genome size and gene model numbers by different mechanisms.</title>
        <authorList>
            <person name="Ali S."/>
            <person name="Shao J."/>
            <person name="Larry D.J."/>
            <person name="Kronmiller B."/>
            <person name="Shen D."/>
            <person name="Strem M.D."/>
            <person name="Melnick R.L."/>
            <person name="Guiltinan M.J."/>
            <person name="Tyler B.M."/>
            <person name="Meinhardt L.W."/>
            <person name="Bailey B.A."/>
        </authorList>
    </citation>
    <scope>NUCLEOTIDE SEQUENCE [LARGE SCALE GENOMIC DNA]</scope>
    <source>
        <strain evidence="2">zdho120</strain>
    </source>
</reference>
<evidence type="ECO:0008006" key="3">
    <source>
        <dbReference type="Google" id="ProtNLM"/>
    </source>
</evidence>
<evidence type="ECO:0000313" key="2">
    <source>
        <dbReference type="Proteomes" id="UP000198211"/>
    </source>
</evidence>
<dbReference type="Proteomes" id="UP000198211">
    <property type="component" value="Unassembled WGS sequence"/>
</dbReference>
<proteinExistence type="predicted"/>
<dbReference type="OrthoDB" id="138839at2759"/>
<dbReference type="EMBL" id="NBNE01001309">
    <property type="protein sequence ID" value="OWZ14563.1"/>
    <property type="molecule type" value="Genomic_DNA"/>
</dbReference>
<evidence type="ECO:0000313" key="1">
    <source>
        <dbReference type="EMBL" id="OWZ14563.1"/>
    </source>
</evidence>
<protein>
    <recommendedName>
        <fullName evidence="3">M96 mating-specific protein</fullName>
    </recommendedName>
</protein>
<keyword evidence="2" id="KW-1185">Reference proteome</keyword>